<dbReference type="Pfam" id="PF07187">
    <property type="entry name" value="DUF1405"/>
    <property type="match status" value="1"/>
</dbReference>
<dbReference type="Proteomes" id="UP000199668">
    <property type="component" value="Unassembled WGS sequence"/>
</dbReference>
<keyword evidence="3" id="KW-1185">Reference proteome</keyword>
<protein>
    <submittedName>
        <fullName evidence="2">Uncharacterized membrane protein YpjA</fullName>
    </submittedName>
</protein>
<dbReference type="EMBL" id="FOTY01000010">
    <property type="protein sequence ID" value="SFL97486.1"/>
    <property type="molecule type" value="Genomic_DNA"/>
</dbReference>
<dbReference type="AlphaFoldDB" id="A0A1I4M321"/>
<feature type="transmembrane region" description="Helical" evidence="1">
    <location>
        <begin position="73"/>
        <end position="98"/>
    </location>
</feature>
<keyword evidence="1" id="KW-1133">Transmembrane helix</keyword>
<keyword evidence="1" id="KW-0812">Transmembrane</keyword>
<proteinExistence type="predicted"/>
<evidence type="ECO:0000313" key="2">
    <source>
        <dbReference type="EMBL" id="SFL97486.1"/>
    </source>
</evidence>
<keyword evidence="1" id="KW-0472">Membrane</keyword>
<dbReference type="OrthoDB" id="152213at2"/>
<feature type="transmembrane region" description="Helical" evidence="1">
    <location>
        <begin position="165"/>
        <end position="186"/>
    </location>
</feature>
<organism evidence="2 3">
    <name type="scientific">Salibacterium qingdaonense</name>
    <dbReference type="NCBI Taxonomy" id="266892"/>
    <lineage>
        <taxon>Bacteria</taxon>
        <taxon>Bacillati</taxon>
        <taxon>Bacillota</taxon>
        <taxon>Bacilli</taxon>
        <taxon>Bacillales</taxon>
        <taxon>Bacillaceae</taxon>
    </lineage>
</organism>
<dbReference type="PANTHER" id="PTHR40042:SF1">
    <property type="entry name" value="DUF1405 DOMAIN-CONTAINING PROTEIN"/>
    <property type="match status" value="1"/>
</dbReference>
<feature type="transmembrane region" description="Helical" evidence="1">
    <location>
        <begin position="131"/>
        <end position="153"/>
    </location>
</feature>
<reference evidence="2 3" key="1">
    <citation type="submission" date="2016-10" db="EMBL/GenBank/DDBJ databases">
        <authorList>
            <person name="de Groot N.N."/>
        </authorList>
    </citation>
    <scope>NUCLEOTIDE SEQUENCE [LARGE SCALE GENOMIC DNA]</scope>
    <source>
        <strain evidence="2 3">CGMCC 1.6134</strain>
    </source>
</reference>
<dbReference type="RefSeq" id="WP_090926778.1">
    <property type="nucleotide sequence ID" value="NZ_FOTY01000010.1"/>
</dbReference>
<name>A0A1I4M321_9BACI</name>
<feature type="transmembrane region" description="Helical" evidence="1">
    <location>
        <begin position="42"/>
        <end position="66"/>
    </location>
</feature>
<feature type="transmembrane region" description="Helical" evidence="1">
    <location>
        <begin position="104"/>
        <end position="124"/>
    </location>
</feature>
<dbReference type="InterPro" id="IPR009845">
    <property type="entry name" value="DUF1405"/>
</dbReference>
<dbReference type="STRING" id="266892.SAMN04488054_1105"/>
<evidence type="ECO:0000256" key="1">
    <source>
        <dbReference type="SAM" id="Phobius"/>
    </source>
</evidence>
<sequence length="196" mass="22068">MGMIPRILGMPQVLAVLLTVNLLGTIYGYWWYKPQLVETPPVFLIFVPDSPTASLFFCGVLAFFLFKKNNGLLEALAAVTLLKYGTWAVVMNIAAGAAGGDLIWSHYMLIVSHGAMAVQALLFIPYYRIKIWHLAAAAVWTVHNDIIDYVYGMNPWVSSVLSDDIMHIGYFTFWLSVISVSVVYVFSVKRRHYLKL</sequence>
<feature type="transmembrane region" description="Helical" evidence="1">
    <location>
        <begin position="12"/>
        <end position="30"/>
    </location>
</feature>
<dbReference type="PANTHER" id="PTHR40042">
    <property type="entry name" value="HYPOTHETICAL MEMBRANE SPANNING PROTEIN"/>
    <property type="match status" value="1"/>
</dbReference>
<gene>
    <name evidence="2" type="ORF">SAMN04488054_1105</name>
</gene>
<accession>A0A1I4M321</accession>
<evidence type="ECO:0000313" key="3">
    <source>
        <dbReference type="Proteomes" id="UP000199668"/>
    </source>
</evidence>